<accession>A0A061B3N8</accession>
<evidence type="ECO:0000256" key="1">
    <source>
        <dbReference type="SAM" id="MobiDB-lite"/>
    </source>
</evidence>
<dbReference type="EMBL" id="LK052941">
    <property type="protein sequence ID" value="CDR41628.1"/>
    <property type="molecule type" value="Genomic_DNA"/>
</dbReference>
<feature type="region of interest" description="Disordered" evidence="1">
    <location>
        <begin position="1"/>
        <end position="20"/>
    </location>
</feature>
<evidence type="ECO:0000313" key="2">
    <source>
        <dbReference type="EMBL" id="CDR41628.1"/>
    </source>
</evidence>
<gene>
    <name evidence="2" type="ORF">RHTO0S_06e03642g</name>
</gene>
<sequence length="129" mass="14355">MPRPSTRDAGGPSAGLSHGLVPPHLAQQLTRFVYENDPLHVPGLAPRWSLELELIWRTVPPDFWLNKAKEEATVLKQLSAVKTKLKQLEGARGSHVLENTRRELADRWHAIKMGYSGELALAGIVVLLH</sequence>
<protein>
    <submittedName>
        <fullName evidence="2">RHTO0S06e03642g1_1</fullName>
    </submittedName>
</protein>
<organism evidence="2">
    <name type="scientific">Rhodotorula toruloides</name>
    <name type="common">Yeast</name>
    <name type="synonym">Rhodosporidium toruloides</name>
    <dbReference type="NCBI Taxonomy" id="5286"/>
    <lineage>
        <taxon>Eukaryota</taxon>
        <taxon>Fungi</taxon>
        <taxon>Dikarya</taxon>
        <taxon>Basidiomycota</taxon>
        <taxon>Pucciniomycotina</taxon>
        <taxon>Microbotryomycetes</taxon>
        <taxon>Sporidiobolales</taxon>
        <taxon>Sporidiobolaceae</taxon>
        <taxon>Rhodotorula</taxon>
    </lineage>
</organism>
<reference evidence="2" key="1">
    <citation type="journal article" date="2014" name="Genome Announc.">
        <title>Draft genome sequence of Rhodosporidium toruloides CECT1137, an oleaginous yeast of biotechnological interest.</title>
        <authorList>
            <person name="Morin N."/>
            <person name="Calcas X."/>
            <person name="Devillers H."/>
            <person name="Durrens P."/>
            <person name="Sherman D.J."/>
            <person name="Nicaud J.-M."/>
            <person name="Neuveglise C."/>
        </authorList>
    </citation>
    <scope>NUCLEOTIDE SEQUENCE</scope>
    <source>
        <strain evidence="2">CECT1137</strain>
    </source>
</reference>
<name>A0A061B3N8_RHOTO</name>
<proteinExistence type="predicted"/>
<dbReference type="AlphaFoldDB" id="A0A061B3N8"/>